<dbReference type="AlphaFoldDB" id="A0A143HMT6"/>
<dbReference type="OrthoDB" id="10008280at2"/>
<gene>
    <name evidence="1" type="ORF">A3224_10865</name>
</gene>
<dbReference type="GeneID" id="76608551"/>
<evidence type="ECO:0000313" key="2">
    <source>
        <dbReference type="Proteomes" id="UP000076077"/>
    </source>
</evidence>
<name>A0A143HMT6_MICTH</name>
<protein>
    <recommendedName>
        <fullName evidence="3">SMI1 / KNR4 family (SUKH-1)</fullName>
    </recommendedName>
</protein>
<proteinExistence type="predicted"/>
<reference evidence="2" key="1">
    <citation type="submission" date="2016-03" db="EMBL/GenBank/DDBJ databases">
        <authorList>
            <person name="Lee Y.-S."/>
            <person name="Choi Y.-L."/>
        </authorList>
    </citation>
    <scope>NUCLEOTIDE SEQUENCE [LARGE SCALE GENOMIC DNA]</scope>
    <source>
        <strain evidence="2">DAU221</strain>
    </source>
</reference>
<organism evidence="1 2">
    <name type="scientific">Microbulbifer thermotolerans</name>
    <dbReference type="NCBI Taxonomy" id="252514"/>
    <lineage>
        <taxon>Bacteria</taxon>
        <taxon>Pseudomonadati</taxon>
        <taxon>Pseudomonadota</taxon>
        <taxon>Gammaproteobacteria</taxon>
        <taxon>Cellvibrionales</taxon>
        <taxon>Microbulbiferaceae</taxon>
        <taxon>Microbulbifer</taxon>
    </lineage>
</organism>
<dbReference type="EMBL" id="CP014864">
    <property type="protein sequence ID" value="AMX03003.1"/>
    <property type="molecule type" value="Genomic_DNA"/>
</dbReference>
<evidence type="ECO:0008006" key="3">
    <source>
        <dbReference type="Google" id="ProtNLM"/>
    </source>
</evidence>
<keyword evidence="2" id="KW-1185">Reference proteome</keyword>
<evidence type="ECO:0000313" key="1">
    <source>
        <dbReference type="EMBL" id="AMX03003.1"/>
    </source>
</evidence>
<dbReference type="KEGG" id="mthd:A3224_10865"/>
<dbReference type="Proteomes" id="UP000076077">
    <property type="component" value="Chromosome"/>
</dbReference>
<dbReference type="RefSeq" id="WP_067154363.1">
    <property type="nucleotide sequence ID" value="NZ_CP014864.1"/>
</dbReference>
<accession>A0A143HMT6</accession>
<sequence>MLTDRAKKYLATLERVPSIPTREIERILSDNEYPCIPDWLEFHDRFSGYIEPLGLDRAVWGLAHNSPVWMDSFSVDVECDKIEGTFEVVCADVHPSYNYTIDDRGHFFGLASESFEIYVERKAVGFLFSKAGSVRPIRVADIEDEVIGHILNKENLISEATDKFFTYYRYDNYLCVQNSENLSINGWIIV</sequence>